<evidence type="ECO:0000313" key="8">
    <source>
        <dbReference type="EMBL" id="RKU43399.1"/>
    </source>
</evidence>
<comment type="caution">
    <text evidence="8">The sequence shown here is derived from an EMBL/GenBank/DDBJ whole genome shotgun (WGS) entry which is preliminary data.</text>
</comment>
<gene>
    <name evidence="8" type="ORF">DL546_002643</name>
</gene>
<accession>A0A420Y684</accession>
<dbReference type="Gene3D" id="2.60.120.560">
    <property type="entry name" value="Exo-inulinase, domain 1"/>
    <property type="match status" value="1"/>
</dbReference>
<evidence type="ECO:0000256" key="1">
    <source>
        <dbReference type="ARBA" id="ARBA00009865"/>
    </source>
</evidence>
<dbReference type="EMBL" id="QVQW01000043">
    <property type="protein sequence ID" value="RKU43399.1"/>
    <property type="molecule type" value="Genomic_DNA"/>
</dbReference>
<keyword evidence="4 6" id="KW-0326">Glycosidase</keyword>
<evidence type="ECO:0000256" key="3">
    <source>
        <dbReference type="ARBA" id="ARBA00023277"/>
    </source>
</evidence>
<dbReference type="CDD" id="cd18827">
    <property type="entry name" value="GH43_XlnD-like"/>
    <property type="match status" value="1"/>
</dbReference>
<evidence type="ECO:0000256" key="7">
    <source>
        <dbReference type="SAM" id="SignalP"/>
    </source>
</evidence>
<keyword evidence="3" id="KW-0119">Carbohydrate metabolism</keyword>
<evidence type="ECO:0000256" key="5">
    <source>
        <dbReference type="PIRSR" id="PIRSR606710-2"/>
    </source>
</evidence>
<evidence type="ECO:0008006" key="10">
    <source>
        <dbReference type="Google" id="ProtNLM"/>
    </source>
</evidence>
<dbReference type="STRING" id="177199.A0A420Y684"/>
<keyword evidence="2 6" id="KW-0378">Hydrolase</keyword>
<reference evidence="8 9" key="1">
    <citation type="submission" date="2018-08" db="EMBL/GenBank/DDBJ databases">
        <title>Draft genome of the lignicolous fungus Coniochaeta pulveracea.</title>
        <authorList>
            <person name="Borstlap C.J."/>
            <person name="De Witt R.N."/>
            <person name="Botha A."/>
            <person name="Volschenk H."/>
        </authorList>
    </citation>
    <scope>NUCLEOTIDE SEQUENCE [LARGE SCALE GENOMIC DNA]</scope>
    <source>
        <strain evidence="8 9">CAB683</strain>
    </source>
</reference>
<evidence type="ECO:0000313" key="9">
    <source>
        <dbReference type="Proteomes" id="UP000275385"/>
    </source>
</evidence>
<evidence type="ECO:0000256" key="4">
    <source>
        <dbReference type="ARBA" id="ARBA00023295"/>
    </source>
</evidence>
<comment type="similarity">
    <text evidence="1 6">Belongs to the glycosyl hydrolase 43 family.</text>
</comment>
<dbReference type="PANTHER" id="PTHR43772">
    <property type="entry name" value="ENDO-1,4-BETA-XYLANASE"/>
    <property type="match status" value="1"/>
</dbReference>
<dbReference type="GO" id="GO:0005975">
    <property type="term" value="P:carbohydrate metabolic process"/>
    <property type="evidence" value="ECO:0007669"/>
    <property type="project" value="InterPro"/>
</dbReference>
<dbReference type="InterPro" id="IPR052176">
    <property type="entry name" value="Glycosyl_Hydrlase_43_Enz"/>
</dbReference>
<dbReference type="SUPFAM" id="SSF75005">
    <property type="entry name" value="Arabinanase/levansucrase/invertase"/>
    <property type="match status" value="1"/>
</dbReference>
<keyword evidence="9" id="KW-1185">Reference proteome</keyword>
<protein>
    <recommendedName>
        <fullName evidence="10">3-keto-disaccharide hydrolase domain-containing protein</fullName>
    </recommendedName>
</protein>
<feature type="signal peptide" evidence="7">
    <location>
        <begin position="1"/>
        <end position="21"/>
    </location>
</feature>
<dbReference type="Pfam" id="PF04616">
    <property type="entry name" value="Glyco_hydro_43"/>
    <property type="match status" value="1"/>
</dbReference>
<evidence type="ECO:0000256" key="2">
    <source>
        <dbReference type="ARBA" id="ARBA00022801"/>
    </source>
</evidence>
<keyword evidence="7" id="KW-0732">Signal</keyword>
<name>A0A420Y684_9PEZI</name>
<dbReference type="Gene3D" id="2.115.10.20">
    <property type="entry name" value="Glycosyl hydrolase domain, family 43"/>
    <property type="match status" value="1"/>
</dbReference>
<sequence>MHLQTALTLPFLFSAIAPNYTTSPAGNPFISGWYADPDAKYFPSTSRYWVYPTSSYPGPQQTYLDAFSSPDLIHWTKHPNILDTSRVSWAKQKVWAPCVVERDGKYFLYFAANDIWPGDEQIGGIGVAVSDSPEGPFQDAMDTPLIGEYHHGAQPIDQDVFLDDDGSAYIYYGGHSHAVVAKLNSDMMSLDIIDYGNGTTEAFREITPPGYVEGPVVFKRRGVYYMMWSEGGWGGPDYAVAYGTAPSPLGPFERKAKILEQDPAVATGSGHNGVVNVPGTDIWYIVYHRRPLSETDENHRVVCYDRLYFEDDGSIRKVRMGVRDNFEDGRMIAWKTWHGGFEVVKQEMRNVIHEDGLGHTRALALLDTNFTDQVYEADVRVLQDGPPSQVVDGRAGLVFRVTNAGSEERPIFGGYYAALNAKTKKVMIGKFRDGSADVRIGEAELDIVVAKSYHLKVVAVGGTLELYVDDMTEPKIRGMDHGTENNSTVYQSGRNGVLAYFVQAGFDNVAVEKTRVPASRIGGGLIS</sequence>
<dbReference type="InterPro" id="IPR023296">
    <property type="entry name" value="Glyco_hydro_beta-prop_sf"/>
</dbReference>
<dbReference type="Proteomes" id="UP000275385">
    <property type="component" value="Unassembled WGS sequence"/>
</dbReference>
<proteinExistence type="inferred from homology"/>
<dbReference type="OrthoDB" id="5211809at2759"/>
<feature type="chain" id="PRO_5019161341" description="3-keto-disaccharide hydrolase domain-containing protein" evidence="7">
    <location>
        <begin position="22"/>
        <end position="527"/>
    </location>
</feature>
<dbReference type="InterPro" id="IPR006710">
    <property type="entry name" value="Glyco_hydro_43"/>
</dbReference>
<dbReference type="AlphaFoldDB" id="A0A420Y684"/>
<feature type="site" description="Important for catalytic activity, responsible for pKa modulation of the active site Glu and correct orientation of both the proton donor and substrate" evidence="5">
    <location>
        <position position="157"/>
    </location>
</feature>
<organism evidence="8 9">
    <name type="scientific">Coniochaeta pulveracea</name>
    <dbReference type="NCBI Taxonomy" id="177199"/>
    <lineage>
        <taxon>Eukaryota</taxon>
        <taxon>Fungi</taxon>
        <taxon>Dikarya</taxon>
        <taxon>Ascomycota</taxon>
        <taxon>Pezizomycotina</taxon>
        <taxon>Sordariomycetes</taxon>
        <taxon>Sordariomycetidae</taxon>
        <taxon>Coniochaetales</taxon>
        <taxon>Coniochaetaceae</taxon>
        <taxon>Coniochaeta</taxon>
    </lineage>
</organism>
<evidence type="ECO:0000256" key="6">
    <source>
        <dbReference type="RuleBase" id="RU361187"/>
    </source>
</evidence>
<dbReference type="GO" id="GO:0004553">
    <property type="term" value="F:hydrolase activity, hydrolyzing O-glycosyl compounds"/>
    <property type="evidence" value="ECO:0007669"/>
    <property type="project" value="InterPro"/>
</dbReference>
<dbReference type="PANTHER" id="PTHR43772:SF2">
    <property type="entry name" value="PUTATIVE (AFU_ORTHOLOGUE AFUA_2G04480)-RELATED"/>
    <property type="match status" value="1"/>
</dbReference>